<feature type="domain" description="PTS EIIB type-1" evidence="20">
    <location>
        <begin position="5"/>
        <end position="87"/>
    </location>
</feature>
<dbReference type="FunFam" id="2.70.70.10:FF:000001">
    <property type="entry name" value="PTS system glucose-specific IIA component"/>
    <property type="match status" value="1"/>
</dbReference>
<proteinExistence type="predicted"/>
<dbReference type="PROSITE" id="PS51093">
    <property type="entry name" value="PTS_EIIA_TYPE_1"/>
    <property type="match status" value="1"/>
</dbReference>
<sequence>MADFKEDAAALLEAIGGQENVAAVTHCATRMRFALEDPGKADVDRIESLPSVKGTFTQAGQFQVIIGNKVSDFYQEFEAVSGLEGTSKDQVKAQAKGNQSAFQRGLAFMAEVFAPIIPAFIVGGLILGFRNLLSGIPLDMLGGQTLVEASTFWAGLNDFLWLPSEAIFHFLPVGITWSVVKKMGGTQILGIILGITLVSGQLLNAYDAPAAILNGEVPIWDFGFFTLDKIGYQGQVLPALFAGLTLGYLERFFRKHVPEYLSMILVPFLALFPSIILAHTVLGPVGWRIGTWIGSIVYAGLTSSLSWLFGAVFGALYAPLVVTGLHHMSNAVDAQLIADYQGTGLWPMIALSNIAQGSAVLAVWWMTRHDEEESQVTIPAAISAYLGVTEPALFGINLKYMYPLVAGMIGSALAGLLSTATKVTANSIGIGGLPGFLVIQVPSMPWFFLAMLVALVVPFLLTILFRKTGFLVKDGQGQKETTEHQEATDQEAEPRTAPASAQAETSKETLASVANGKVKAITAVDDEVFSQKMMGDGFAVEPADGRVVSPVAGKVTSVFPTKHAIGLESDAGVEILIHMGLDTVDLEGGPFTIKVPTGQAVDIGTELAEMDLEAIREAGKGTDIVVVFTEADQYESLDFDFDQVDQAGQRVGYLIK</sequence>
<name>A0A5N1GJQ2_9LACT</name>
<dbReference type="InterPro" id="IPR001127">
    <property type="entry name" value="PTS_EIIA_1_perm"/>
</dbReference>
<keyword evidence="10 18" id="KW-0472">Membrane</keyword>
<dbReference type="PROSITE" id="PS51098">
    <property type="entry name" value="PTS_EIIB_TYPE_1"/>
    <property type="match status" value="1"/>
</dbReference>
<dbReference type="InterPro" id="IPR013013">
    <property type="entry name" value="PTS_EIIC_1"/>
</dbReference>
<feature type="transmembrane region" description="Helical" evidence="18">
    <location>
        <begin position="159"/>
        <end position="180"/>
    </location>
</feature>
<evidence type="ECO:0000256" key="10">
    <source>
        <dbReference type="ARBA" id="ARBA00023136"/>
    </source>
</evidence>
<keyword evidence="7 18" id="KW-0812">Transmembrane</keyword>
<keyword evidence="2" id="KW-0813">Transport</keyword>
<evidence type="ECO:0000256" key="13">
    <source>
        <dbReference type="ARBA" id="ARBA00048931"/>
    </source>
</evidence>
<evidence type="ECO:0000256" key="5">
    <source>
        <dbReference type="ARBA" id="ARBA00022679"/>
    </source>
</evidence>
<dbReference type="RefSeq" id="WP_070430237.1">
    <property type="nucleotide sequence ID" value="NZ_VYWO01000002.1"/>
</dbReference>
<dbReference type="Proteomes" id="UP000327148">
    <property type="component" value="Unassembled WGS sequence"/>
</dbReference>
<dbReference type="CDD" id="cd00212">
    <property type="entry name" value="PTS_IIB_glc"/>
    <property type="match status" value="1"/>
</dbReference>
<dbReference type="FunFam" id="3.30.1360.60:FF:000001">
    <property type="entry name" value="PTS system glucose-specific IIBC component PtsG"/>
    <property type="match status" value="1"/>
</dbReference>
<dbReference type="EC" id="2.7.1.211" evidence="11"/>
<protein>
    <recommendedName>
        <fullName evidence="14">PTS system sucrose-specific EIIBCA component</fullName>
        <ecNumber evidence="11">2.7.1.211</ecNumber>
    </recommendedName>
    <alternativeName>
        <fullName evidence="15">EIIBCA-Scr</fullName>
    </alternativeName>
</protein>
<evidence type="ECO:0000256" key="11">
    <source>
        <dbReference type="ARBA" id="ARBA00044053"/>
    </source>
</evidence>
<evidence type="ECO:0000313" key="22">
    <source>
        <dbReference type="EMBL" id="KAA9301215.1"/>
    </source>
</evidence>
<evidence type="ECO:0000256" key="14">
    <source>
        <dbReference type="ARBA" id="ARBA00074554"/>
    </source>
</evidence>
<dbReference type="PROSITE" id="PS51103">
    <property type="entry name" value="PTS_EIIC_TYPE_1"/>
    <property type="match status" value="1"/>
</dbReference>
<feature type="transmembrane region" description="Helical" evidence="18">
    <location>
        <begin position="447"/>
        <end position="465"/>
    </location>
</feature>
<dbReference type="GO" id="GO:0015574">
    <property type="term" value="F:trehalose transmembrane transporter activity"/>
    <property type="evidence" value="ECO:0007669"/>
    <property type="project" value="InterPro"/>
</dbReference>
<dbReference type="PROSITE" id="PS01035">
    <property type="entry name" value="PTS_EIIB_TYPE_1_CYS"/>
    <property type="match status" value="1"/>
</dbReference>
<organism evidence="22 23">
    <name type="scientific">Aerococcus sanguinicola</name>
    <dbReference type="NCBI Taxonomy" id="119206"/>
    <lineage>
        <taxon>Bacteria</taxon>
        <taxon>Bacillati</taxon>
        <taxon>Bacillota</taxon>
        <taxon>Bacilli</taxon>
        <taxon>Lactobacillales</taxon>
        <taxon>Aerococcaceae</taxon>
        <taxon>Aerococcus</taxon>
    </lineage>
</organism>
<evidence type="ECO:0000256" key="3">
    <source>
        <dbReference type="ARBA" id="ARBA00022475"/>
    </source>
</evidence>
<evidence type="ECO:0000256" key="2">
    <source>
        <dbReference type="ARBA" id="ARBA00022448"/>
    </source>
</evidence>
<keyword evidence="3" id="KW-1003">Cell membrane</keyword>
<dbReference type="GO" id="GO:0005886">
    <property type="term" value="C:plasma membrane"/>
    <property type="evidence" value="ECO:0007669"/>
    <property type="project" value="UniProtKB-SubCell"/>
</dbReference>
<comment type="caution">
    <text evidence="22">The sequence shown here is derived from an EMBL/GenBank/DDBJ whole genome shotgun (WGS) entry which is preliminary data.</text>
</comment>
<evidence type="ECO:0000256" key="15">
    <source>
        <dbReference type="ARBA" id="ARBA00081008"/>
    </source>
</evidence>
<feature type="transmembrane region" description="Helical" evidence="18">
    <location>
        <begin position="261"/>
        <end position="285"/>
    </location>
</feature>
<dbReference type="SUPFAM" id="SSF51261">
    <property type="entry name" value="Duplicated hybrid motif"/>
    <property type="match status" value="1"/>
</dbReference>
<dbReference type="Gene3D" id="2.70.70.10">
    <property type="entry name" value="Glucose Permease (Domain IIA)"/>
    <property type="match status" value="1"/>
</dbReference>
<dbReference type="EMBL" id="VYWO01000002">
    <property type="protein sequence ID" value="KAA9301215.1"/>
    <property type="molecule type" value="Genomic_DNA"/>
</dbReference>
<dbReference type="Pfam" id="PF00367">
    <property type="entry name" value="PTS_EIIB"/>
    <property type="match status" value="1"/>
</dbReference>
<feature type="transmembrane region" description="Helical" evidence="18">
    <location>
        <begin position="187"/>
        <end position="206"/>
    </location>
</feature>
<dbReference type="NCBIfam" id="NF008236">
    <property type="entry name" value="PRK11007.1"/>
    <property type="match status" value="1"/>
</dbReference>
<dbReference type="InterPro" id="IPR001996">
    <property type="entry name" value="PTS_IIB_1"/>
</dbReference>
<evidence type="ECO:0000259" key="19">
    <source>
        <dbReference type="PROSITE" id="PS51093"/>
    </source>
</evidence>
<dbReference type="AlphaFoldDB" id="A0A5N1GJQ2"/>
<dbReference type="GO" id="GO:0090589">
    <property type="term" value="F:protein-phosphocysteine-trehalose phosphotransferase system transporter activity"/>
    <property type="evidence" value="ECO:0007669"/>
    <property type="project" value="TreeGrafter"/>
</dbReference>
<keyword evidence="4" id="KW-0762">Sugar transport</keyword>
<evidence type="ECO:0000256" key="4">
    <source>
        <dbReference type="ARBA" id="ARBA00022597"/>
    </source>
</evidence>
<feature type="active site" description="Phosphocysteine intermediate; for EIIB activity" evidence="16">
    <location>
        <position position="27"/>
    </location>
</feature>
<feature type="region of interest" description="Disordered" evidence="17">
    <location>
        <begin position="475"/>
        <end position="508"/>
    </location>
</feature>
<dbReference type="SUPFAM" id="SSF55604">
    <property type="entry name" value="Glucose permease domain IIB"/>
    <property type="match status" value="1"/>
</dbReference>
<dbReference type="InterPro" id="IPR018113">
    <property type="entry name" value="PTrfase_EIIB_Cys"/>
</dbReference>
<comment type="subcellular location">
    <subcellularLocation>
        <location evidence="1">Cell membrane</location>
        <topology evidence="1">Multi-pass membrane protein</topology>
    </subcellularLocation>
</comment>
<dbReference type="InterPro" id="IPR011296">
    <property type="entry name" value="PTS_IIBC_treh"/>
</dbReference>
<dbReference type="PANTHER" id="PTHR30175">
    <property type="entry name" value="PHOSPHOTRANSFERASE SYSTEM TRANSPORT PROTEIN"/>
    <property type="match status" value="1"/>
</dbReference>
<feature type="transmembrane region" description="Helical" evidence="18">
    <location>
        <begin position="230"/>
        <end position="249"/>
    </location>
</feature>
<comment type="catalytic activity">
    <reaction evidence="13">
        <text>N(pros)-phospho-L-histidyl-[protein](out) + sucrose = sucrose 6(G)-phosphate(in) + L-histidyl-[protein]</text>
        <dbReference type="Rhea" id="RHEA:49236"/>
        <dbReference type="Rhea" id="RHEA-COMP:9745"/>
        <dbReference type="Rhea" id="RHEA-COMP:9746"/>
        <dbReference type="ChEBI" id="CHEBI:17992"/>
        <dbReference type="ChEBI" id="CHEBI:29979"/>
        <dbReference type="ChEBI" id="CHEBI:64837"/>
        <dbReference type="ChEBI" id="CHEBI:91002"/>
        <dbReference type="EC" id="2.7.1.211"/>
    </reaction>
</comment>
<keyword evidence="5 22" id="KW-0808">Transferase</keyword>
<feature type="transmembrane region" description="Helical" evidence="18">
    <location>
        <begin position="345"/>
        <end position="366"/>
    </location>
</feature>
<evidence type="ECO:0000256" key="7">
    <source>
        <dbReference type="ARBA" id="ARBA00022692"/>
    </source>
</evidence>
<gene>
    <name evidence="22" type="primary">treB</name>
    <name evidence="22" type="ORF">F6I03_04935</name>
</gene>
<dbReference type="OrthoDB" id="9769191at2"/>
<dbReference type="STRING" id="119206.AWM72_03815"/>
<feature type="domain" description="PTS EIIC type-1" evidence="21">
    <location>
        <begin position="107"/>
        <end position="481"/>
    </location>
</feature>
<feature type="transmembrane region" description="Helical" evidence="18">
    <location>
        <begin position="305"/>
        <end position="325"/>
    </location>
</feature>
<accession>A0A5N1GJQ2</accession>
<evidence type="ECO:0000313" key="23">
    <source>
        <dbReference type="Proteomes" id="UP000327148"/>
    </source>
</evidence>
<dbReference type="Pfam" id="PF00358">
    <property type="entry name" value="PTS_EIIA_1"/>
    <property type="match status" value="1"/>
</dbReference>
<dbReference type="GO" id="GO:0009401">
    <property type="term" value="P:phosphoenolpyruvate-dependent sugar phosphotransferase system"/>
    <property type="evidence" value="ECO:0007669"/>
    <property type="project" value="UniProtKB-KW"/>
</dbReference>
<dbReference type="NCBIfam" id="TIGR01992">
    <property type="entry name" value="PTS-IIBC-Tre"/>
    <property type="match status" value="1"/>
</dbReference>
<dbReference type="GO" id="GO:0016301">
    <property type="term" value="F:kinase activity"/>
    <property type="evidence" value="ECO:0007669"/>
    <property type="project" value="UniProtKB-KW"/>
</dbReference>
<dbReference type="GO" id="GO:0022878">
    <property type="term" value="F:protein-N(PI)-phosphohistidine-sucrose phosphotransferase system transporter activity"/>
    <property type="evidence" value="ECO:0007669"/>
    <property type="project" value="RHEA"/>
</dbReference>
<keyword evidence="8" id="KW-0418">Kinase</keyword>
<evidence type="ECO:0000256" key="16">
    <source>
        <dbReference type="PROSITE-ProRule" id="PRU00421"/>
    </source>
</evidence>
<feature type="compositionally biased region" description="Basic and acidic residues" evidence="17">
    <location>
        <begin position="476"/>
        <end position="487"/>
    </location>
</feature>
<evidence type="ECO:0000256" key="9">
    <source>
        <dbReference type="ARBA" id="ARBA00022989"/>
    </source>
</evidence>
<evidence type="ECO:0000256" key="12">
    <source>
        <dbReference type="ARBA" id="ARBA00045139"/>
    </source>
</evidence>
<dbReference type="NCBIfam" id="TIGR00830">
    <property type="entry name" value="PTBA"/>
    <property type="match status" value="1"/>
</dbReference>
<dbReference type="InterPro" id="IPR050558">
    <property type="entry name" value="PTS_Sugar-Specific_Components"/>
</dbReference>
<evidence type="ECO:0000256" key="17">
    <source>
        <dbReference type="SAM" id="MobiDB-lite"/>
    </source>
</evidence>
<evidence type="ECO:0000256" key="6">
    <source>
        <dbReference type="ARBA" id="ARBA00022683"/>
    </source>
</evidence>
<dbReference type="InterPro" id="IPR011055">
    <property type="entry name" value="Dup_hybrid_motif"/>
</dbReference>
<dbReference type="InterPro" id="IPR036878">
    <property type="entry name" value="Glu_permease_IIB"/>
</dbReference>
<dbReference type="PROSITE" id="PS00371">
    <property type="entry name" value="PTS_EIIA_TYPE_1_HIS"/>
    <property type="match status" value="1"/>
</dbReference>
<feature type="domain" description="PTS EIIA type-1" evidence="19">
    <location>
        <begin position="526"/>
        <end position="630"/>
    </location>
</feature>
<keyword evidence="6" id="KW-0598">Phosphotransferase system</keyword>
<feature type="transmembrane region" description="Helical" evidence="18">
    <location>
        <begin position="106"/>
        <end position="129"/>
    </location>
</feature>
<evidence type="ECO:0000256" key="8">
    <source>
        <dbReference type="ARBA" id="ARBA00022777"/>
    </source>
</evidence>
<evidence type="ECO:0000256" key="18">
    <source>
        <dbReference type="SAM" id="Phobius"/>
    </source>
</evidence>
<evidence type="ECO:0000259" key="20">
    <source>
        <dbReference type="PROSITE" id="PS51098"/>
    </source>
</evidence>
<dbReference type="PANTHER" id="PTHR30175:SF4">
    <property type="entry name" value="PTS SYSTEM TREHALOSE-SPECIFIC EIIBC COMPONENT"/>
    <property type="match status" value="1"/>
</dbReference>
<dbReference type="InterPro" id="IPR003352">
    <property type="entry name" value="PTS_EIIC"/>
</dbReference>
<dbReference type="Pfam" id="PF02378">
    <property type="entry name" value="PTS_EIIC"/>
    <property type="match status" value="1"/>
</dbReference>
<keyword evidence="9 18" id="KW-1133">Transmembrane helix</keyword>
<dbReference type="Gene3D" id="3.30.1360.60">
    <property type="entry name" value="Glucose permease domain IIB"/>
    <property type="match status" value="1"/>
</dbReference>
<evidence type="ECO:0000256" key="1">
    <source>
        <dbReference type="ARBA" id="ARBA00004651"/>
    </source>
</evidence>
<reference evidence="22 23" key="1">
    <citation type="submission" date="2019-09" db="EMBL/GenBank/DDBJ databases">
        <title>Draft genome sequence assemblies of isolates from the urinary tract.</title>
        <authorList>
            <person name="Mores C.R."/>
            <person name="Putonti C."/>
            <person name="Wolfe A.J."/>
        </authorList>
    </citation>
    <scope>NUCLEOTIDE SEQUENCE [LARGE SCALE GENOMIC DNA]</scope>
    <source>
        <strain evidence="22 23">UMB623</strain>
    </source>
</reference>
<evidence type="ECO:0000259" key="21">
    <source>
        <dbReference type="PROSITE" id="PS51103"/>
    </source>
</evidence>
<comment type="function">
    <text evidence="12">The phosphoenolpyruvate-dependent sugar phosphotransferase system (sugar PTS), a major carbohydrate active transport system, catalyzes the phosphorylation of incoming sugar substrates concomitantly with their translocation across the cell membrane. This system is involved in sucrose transport.</text>
</comment>